<evidence type="ECO:0000256" key="1">
    <source>
        <dbReference type="ARBA" id="ARBA00009995"/>
    </source>
</evidence>
<keyword evidence="8" id="KW-1185">Reference proteome</keyword>
<organism evidence="7 8">
    <name type="scientific">Pristionchus pacificus</name>
    <name type="common">Parasitic nematode worm</name>
    <dbReference type="NCBI Taxonomy" id="54126"/>
    <lineage>
        <taxon>Eukaryota</taxon>
        <taxon>Metazoa</taxon>
        <taxon>Ecdysozoa</taxon>
        <taxon>Nematoda</taxon>
        <taxon>Chromadorea</taxon>
        <taxon>Rhabditida</taxon>
        <taxon>Rhabditina</taxon>
        <taxon>Diplogasteromorpha</taxon>
        <taxon>Diplogasteroidea</taxon>
        <taxon>Neodiplogasteridae</taxon>
        <taxon>Pristionchus</taxon>
    </lineage>
</organism>
<dbReference type="AlphaFoldDB" id="A0A2A6CMK8"/>
<dbReference type="SUPFAM" id="SSF53756">
    <property type="entry name" value="UDP-Glycosyltransferase/glycogen phosphorylase"/>
    <property type="match status" value="1"/>
</dbReference>
<dbReference type="EnsemblMetazoa" id="PPA10854.1">
    <property type="protein sequence ID" value="PPA10854.1"/>
    <property type="gene ID" value="WBGene00100408"/>
</dbReference>
<protein>
    <recommendedName>
        <fullName evidence="2">glucuronosyltransferase</fullName>
        <ecNumber evidence="2">2.4.1.17</ecNumber>
    </recommendedName>
</protein>
<comment type="similarity">
    <text evidence="1">Belongs to the UDP-glycosyltransferase family.</text>
</comment>
<dbReference type="GO" id="GO:0015020">
    <property type="term" value="F:glucuronosyltransferase activity"/>
    <property type="evidence" value="ECO:0007669"/>
    <property type="project" value="UniProtKB-EC"/>
</dbReference>
<proteinExistence type="inferred from homology"/>
<dbReference type="InterPro" id="IPR050271">
    <property type="entry name" value="UDP-glycosyltransferase"/>
</dbReference>
<reference evidence="7" key="2">
    <citation type="submission" date="2022-06" db="UniProtKB">
        <authorList>
            <consortium name="EnsemblMetazoa"/>
        </authorList>
    </citation>
    <scope>IDENTIFICATION</scope>
    <source>
        <strain evidence="7">PS312</strain>
    </source>
</reference>
<evidence type="ECO:0000256" key="3">
    <source>
        <dbReference type="ARBA" id="ARBA00022676"/>
    </source>
</evidence>
<dbReference type="FunFam" id="3.40.50.2000:FF:000201">
    <property type="entry name" value="UDP-glucuronosyltransferase"/>
    <property type="match status" value="1"/>
</dbReference>
<dbReference type="GO" id="GO:0008194">
    <property type="term" value="F:UDP-glycosyltransferase activity"/>
    <property type="evidence" value="ECO:0000318"/>
    <property type="project" value="GO_Central"/>
</dbReference>
<dbReference type="CDD" id="cd03784">
    <property type="entry name" value="GT1_Gtf-like"/>
    <property type="match status" value="1"/>
</dbReference>
<dbReference type="Proteomes" id="UP000005239">
    <property type="component" value="Unassembled WGS sequence"/>
</dbReference>
<dbReference type="Pfam" id="PF10326">
    <property type="entry name" value="7TM_GPCR_Str"/>
    <property type="match status" value="2"/>
</dbReference>
<dbReference type="InterPro" id="IPR002213">
    <property type="entry name" value="UDP_glucos_trans"/>
</dbReference>
<evidence type="ECO:0000256" key="2">
    <source>
        <dbReference type="ARBA" id="ARBA00012544"/>
    </source>
</evidence>
<keyword evidence="4" id="KW-0808">Transferase</keyword>
<dbReference type="SUPFAM" id="SSF81321">
    <property type="entry name" value="Family A G protein-coupled receptor-like"/>
    <property type="match status" value="1"/>
</dbReference>
<accession>A0A2A6CMK8</accession>
<evidence type="ECO:0000256" key="4">
    <source>
        <dbReference type="ARBA" id="ARBA00022679"/>
    </source>
</evidence>
<dbReference type="PANTHER" id="PTHR48043:SF23">
    <property type="entry name" value="UDP-GLUCURONOSYLTRANSFERASE"/>
    <property type="match status" value="1"/>
</dbReference>
<reference evidence="8" key="1">
    <citation type="journal article" date="2008" name="Nat. Genet.">
        <title>The Pristionchus pacificus genome provides a unique perspective on nematode lifestyle and parasitism.</title>
        <authorList>
            <person name="Dieterich C."/>
            <person name="Clifton S.W."/>
            <person name="Schuster L.N."/>
            <person name="Chinwalla A."/>
            <person name="Delehaunty K."/>
            <person name="Dinkelacker I."/>
            <person name="Fulton L."/>
            <person name="Fulton R."/>
            <person name="Godfrey J."/>
            <person name="Minx P."/>
            <person name="Mitreva M."/>
            <person name="Roeseler W."/>
            <person name="Tian H."/>
            <person name="Witte H."/>
            <person name="Yang S.P."/>
            <person name="Wilson R.K."/>
            <person name="Sommer R.J."/>
        </authorList>
    </citation>
    <scope>NUCLEOTIDE SEQUENCE [LARGE SCALE GENOMIC DNA]</scope>
    <source>
        <strain evidence="8">PS312</strain>
    </source>
</reference>
<evidence type="ECO:0000313" key="7">
    <source>
        <dbReference type="EnsemblMetazoa" id="PPA10854.1"/>
    </source>
</evidence>
<comment type="catalytic activity">
    <reaction evidence="6">
        <text>glucuronate acceptor + UDP-alpha-D-glucuronate = acceptor beta-D-glucuronoside + UDP + H(+)</text>
        <dbReference type="Rhea" id="RHEA:21032"/>
        <dbReference type="ChEBI" id="CHEBI:15378"/>
        <dbReference type="ChEBI" id="CHEBI:58052"/>
        <dbReference type="ChEBI" id="CHEBI:58223"/>
        <dbReference type="ChEBI" id="CHEBI:132367"/>
        <dbReference type="ChEBI" id="CHEBI:132368"/>
        <dbReference type="EC" id="2.4.1.17"/>
    </reaction>
</comment>
<evidence type="ECO:0000256" key="5">
    <source>
        <dbReference type="ARBA" id="ARBA00022729"/>
    </source>
</evidence>
<dbReference type="PANTHER" id="PTHR48043">
    <property type="entry name" value="EG:EG0003.4 PROTEIN-RELATED"/>
    <property type="match status" value="1"/>
</dbReference>
<accession>A0A8R1U804</accession>
<dbReference type="Pfam" id="PF00201">
    <property type="entry name" value="UDPGT"/>
    <property type="match status" value="1"/>
</dbReference>
<keyword evidence="5" id="KW-0732">Signal</keyword>
<evidence type="ECO:0000313" key="8">
    <source>
        <dbReference type="Proteomes" id="UP000005239"/>
    </source>
</evidence>
<dbReference type="Gene3D" id="3.40.50.2000">
    <property type="entry name" value="Glycogen Phosphorylase B"/>
    <property type="match status" value="1"/>
</dbReference>
<evidence type="ECO:0000256" key="6">
    <source>
        <dbReference type="ARBA" id="ARBA00047475"/>
    </source>
</evidence>
<keyword evidence="3" id="KW-0328">Glycosyltransferase</keyword>
<dbReference type="OrthoDB" id="5835829at2759"/>
<dbReference type="EC" id="2.4.1.17" evidence="2"/>
<gene>
    <name evidence="7" type="primary">WBGene00100408</name>
</gene>
<sequence length="806" mass="91212">MLISDSVVHAQCGAGVISNSILLYCIRRHTRTSLGAYKQLLTIFASIDIFLTIIHVVVNPLYPSLYGGCFSVPFTLMNVHFLYRFFAVRKMHLIPLFSNPLFILFLASIPFSEVSTWFLLNYVGMSSAGHNQAIEVVCTEFEKKHGRSIGRGGWMIMEHRRDDYQYEDPWYIMTLFLFDVVMVLSLSTAVTLGTLTFVGIRKGITVSANKRSIELKLLVAVTAQTLVPFICVYIPYFCCLNFPAFGIPVGLMTDLCMFLTSCFPVWDAVIIILLMTDYRIALWGMVSKRKSKASLASVTQRSTTILKTSRSHVNFLAKLTDTLVDAGHEVVYLSPVLDKNIRGPGTDKPRILELPQAEDKEYEKSADSSLLSDVWKAAGWWQVNWSRFEDLWVSTCNTTIRTPGLIDQLKKEKFDAAFGESIDWCFAGILHLAGINNFALTESLALKDGFFVVHQTPNLPSYVPTLTAGNYGEEMTFLQRIENLFYFLDHQSYNYRTMPKYQTMFEQFQPGFPDLVDLASSASLVFLNSDPLVDFPRPSSARLIDVGGIAVSHGYQKVNETWSSLLSQRPRTILFSFGTFTKAHGMPDNYRKTIIETIKKFPDVTFIWKYEKPEHGVSVGVPNLVEATWLPQSDILHDPRLTAFITHGGQGSISEANYAGVPLVVIPIIFDQARNAYQVKRNKLGVVVHKTELSEEGPLEKAIREVLENPEYTKQAKKKAKMLAEKPFTAREIFVRNMEFLAIHGPLRQLDHYGKNLSFVQYCLIDVISFVVFLVVLLLILIVYALHRIAQLFIRKMIGVEKEKSN</sequence>
<name>A0A2A6CMK8_PRIPA</name>
<dbReference type="InterPro" id="IPR019428">
    <property type="entry name" value="7TM_GPCR_serpentine_rcpt_Str"/>
</dbReference>